<sequence>MFAPANQTHFSLTIEGLANDLQVFSLSGREAISQPFAFEIELVSEQPSLDLESLLHKPAFLQLSPDGSGIHGQIYRAAQGDSGKRLTRYAVTLRPQLSYLAHRINQRIFQNLTVPKIIGQVLEEHGIQSNAYTFHLGTIYPERIYCVQYDESDLHFIQRLCEEEGIHYHFQHSASGHKLVFGDDQTVFPKLAPVAYQQDSGLVANDPVIKRFDLRLETRTSRTTRRDYDFEKPHITLESDSRGDAQPDLEDYDYPGRFIDRTRGRHLAKRGLERHRADYQLAEGKSDQP</sequence>
<name>A0A5N7KSQ4_9PSED</name>
<dbReference type="EMBL" id="VUAZ01000199">
    <property type="protein sequence ID" value="MPR05233.1"/>
    <property type="molecule type" value="Genomic_DNA"/>
</dbReference>
<dbReference type="SUPFAM" id="SSF69279">
    <property type="entry name" value="Phage tail proteins"/>
    <property type="match status" value="2"/>
</dbReference>
<comment type="caution">
    <text evidence="2">The sequence shown here is derived from an EMBL/GenBank/DDBJ whole genome shotgun (WGS) entry which is preliminary data.</text>
</comment>
<evidence type="ECO:0000256" key="1">
    <source>
        <dbReference type="SAM" id="MobiDB-lite"/>
    </source>
</evidence>
<reference evidence="2 3" key="2">
    <citation type="journal article" date="2023" name="Plant Pathol.">
        <title>Dismantling and reorganizing Pseudomonas marginalis sensu#lato.</title>
        <authorList>
            <person name="Sawada H."/>
            <person name="Fujikawa T."/>
            <person name="Satou M."/>
        </authorList>
    </citation>
    <scope>NUCLEOTIDE SEQUENCE [LARGE SCALE GENOMIC DNA]</scope>
    <source>
        <strain evidence="2 3">MAFF 212408</strain>
    </source>
</reference>
<feature type="non-terminal residue" evidence="2">
    <location>
        <position position="289"/>
    </location>
</feature>
<dbReference type="NCBIfam" id="TIGR01646">
    <property type="entry name" value="vgr_GE"/>
    <property type="match status" value="1"/>
</dbReference>
<dbReference type="NCBIfam" id="TIGR03361">
    <property type="entry name" value="VI_Rhs_Vgr"/>
    <property type="match status" value="1"/>
</dbReference>
<accession>A0A5N7KSQ4</accession>
<proteinExistence type="predicted"/>
<feature type="compositionally biased region" description="Basic and acidic residues" evidence="1">
    <location>
        <begin position="234"/>
        <end position="245"/>
    </location>
</feature>
<dbReference type="PANTHER" id="PTHR32305">
    <property type="match status" value="1"/>
</dbReference>
<keyword evidence="3" id="KW-1185">Reference proteome</keyword>
<dbReference type="Gene3D" id="3.55.50.10">
    <property type="entry name" value="Baseplate protein-like domains"/>
    <property type="match status" value="1"/>
</dbReference>
<dbReference type="Pfam" id="PF05954">
    <property type="entry name" value="Phage_GPD"/>
    <property type="match status" value="1"/>
</dbReference>
<dbReference type="InterPro" id="IPR050708">
    <property type="entry name" value="T6SS_VgrG/RHS"/>
</dbReference>
<organism evidence="2 3">
    <name type="scientific">Pseudomonas kitaguniensis</name>
    <dbReference type="NCBI Taxonomy" id="2607908"/>
    <lineage>
        <taxon>Bacteria</taxon>
        <taxon>Pseudomonadati</taxon>
        <taxon>Pseudomonadota</taxon>
        <taxon>Gammaproteobacteria</taxon>
        <taxon>Pseudomonadales</taxon>
        <taxon>Pseudomonadaceae</taxon>
        <taxon>Pseudomonas</taxon>
    </lineage>
</organism>
<feature type="region of interest" description="Disordered" evidence="1">
    <location>
        <begin position="234"/>
        <end position="256"/>
    </location>
</feature>
<dbReference type="Proteomes" id="UP000326112">
    <property type="component" value="Unassembled WGS sequence"/>
</dbReference>
<evidence type="ECO:0000313" key="2">
    <source>
        <dbReference type="EMBL" id="MPR05233.1"/>
    </source>
</evidence>
<dbReference type="InterPro" id="IPR006533">
    <property type="entry name" value="T6SS_Vgr_RhsGE"/>
</dbReference>
<gene>
    <name evidence="2" type="primary">tssI</name>
    <name evidence="2" type="ORF">F0169_26045</name>
</gene>
<dbReference type="Gene3D" id="2.30.110.50">
    <property type="match status" value="1"/>
</dbReference>
<evidence type="ECO:0000313" key="3">
    <source>
        <dbReference type="Proteomes" id="UP000326112"/>
    </source>
</evidence>
<dbReference type="PANTHER" id="PTHR32305:SF15">
    <property type="entry name" value="PROTEIN RHSA-RELATED"/>
    <property type="match status" value="1"/>
</dbReference>
<reference evidence="2 3" key="1">
    <citation type="journal article" date="2020" name="Int. J. Syst. Evol. Microbiol.">
        <title>Pseudomonas kitaguniensis sp. nov., a pathogen causing bacterial rot of Welsh onion in Japan.</title>
        <authorList>
            <person name="Sawada H."/>
            <person name="Fujikawa T."/>
            <person name="Nishiwaki Y."/>
            <person name="Horita H."/>
        </authorList>
    </citation>
    <scope>NUCLEOTIDE SEQUENCE [LARGE SCALE GENOMIC DNA]</scope>
    <source>
        <strain evidence="2 3">MAFF 212408</strain>
    </source>
</reference>
<dbReference type="Gene3D" id="4.10.220.110">
    <property type="match status" value="1"/>
</dbReference>
<dbReference type="InterPro" id="IPR017847">
    <property type="entry name" value="T6SS_RhsGE_Vgr_subset"/>
</dbReference>
<dbReference type="RefSeq" id="WP_152748018.1">
    <property type="nucleotide sequence ID" value="NZ_VUAZ01000199.1"/>
</dbReference>
<protein>
    <submittedName>
        <fullName evidence="2">Type VI secretion system tip protein VgrG</fullName>
    </submittedName>
</protein>